<feature type="transmembrane region" description="Helical" evidence="6">
    <location>
        <begin position="76"/>
        <end position="99"/>
    </location>
</feature>
<evidence type="ECO:0000313" key="7">
    <source>
        <dbReference type="EMBL" id="OAF65523.1"/>
    </source>
</evidence>
<feature type="transmembrane region" description="Helical" evidence="6">
    <location>
        <begin position="106"/>
        <end position="131"/>
    </location>
</feature>
<gene>
    <name evidence="7" type="ORF">A3Q56_06756</name>
</gene>
<evidence type="ECO:0000256" key="4">
    <source>
        <dbReference type="ARBA" id="ARBA00022989"/>
    </source>
</evidence>
<dbReference type="SUPFAM" id="SSF48652">
    <property type="entry name" value="Tetraspanin"/>
    <property type="match status" value="1"/>
</dbReference>
<proteinExistence type="inferred from homology"/>
<evidence type="ECO:0000256" key="6">
    <source>
        <dbReference type="RuleBase" id="RU361218"/>
    </source>
</evidence>
<dbReference type="Proteomes" id="UP000078046">
    <property type="component" value="Unassembled WGS sequence"/>
</dbReference>
<dbReference type="EMBL" id="LWCA01001256">
    <property type="protein sequence ID" value="OAF65523.1"/>
    <property type="molecule type" value="Genomic_DNA"/>
</dbReference>
<dbReference type="InterPro" id="IPR018499">
    <property type="entry name" value="Tetraspanin/Peripherin"/>
</dbReference>
<dbReference type="PANTHER" id="PTHR19282">
    <property type="entry name" value="TETRASPANIN"/>
    <property type="match status" value="1"/>
</dbReference>
<dbReference type="PIRSF" id="PIRSF002419">
    <property type="entry name" value="Tetraspanin"/>
    <property type="match status" value="1"/>
</dbReference>
<evidence type="ECO:0000256" key="3">
    <source>
        <dbReference type="ARBA" id="ARBA00022692"/>
    </source>
</evidence>
<evidence type="ECO:0000313" key="8">
    <source>
        <dbReference type="Proteomes" id="UP000078046"/>
    </source>
</evidence>
<comment type="similarity">
    <text evidence="2 6">Belongs to the tetraspanin (TM4SF) family.</text>
</comment>
<feature type="transmembrane region" description="Helical" evidence="6">
    <location>
        <begin position="7"/>
        <end position="38"/>
    </location>
</feature>
<keyword evidence="4 6" id="KW-1133">Transmembrane helix</keyword>
<organism evidence="7 8">
    <name type="scientific">Intoshia linei</name>
    <dbReference type="NCBI Taxonomy" id="1819745"/>
    <lineage>
        <taxon>Eukaryota</taxon>
        <taxon>Metazoa</taxon>
        <taxon>Spiralia</taxon>
        <taxon>Lophotrochozoa</taxon>
        <taxon>Mesozoa</taxon>
        <taxon>Orthonectida</taxon>
        <taxon>Rhopaluridae</taxon>
        <taxon>Intoshia</taxon>
    </lineage>
</organism>
<dbReference type="InterPro" id="IPR000301">
    <property type="entry name" value="Tetraspanin_animals"/>
</dbReference>
<keyword evidence="3 6" id="KW-0812">Transmembrane</keyword>
<protein>
    <recommendedName>
        <fullName evidence="6">Tetraspanin</fullName>
    </recommendedName>
</protein>
<reference evidence="7 8" key="1">
    <citation type="submission" date="2016-04" db="EMBL/GenBank/DDBJ databases">
        <title>The genome of Intoshia linei affirms orthonectids as highly simplified spiralians.</title>
        <authorList>
            <person name="Mikhailov K.V."/>
            <person name="Slusarev G.S."/>
            <person name="Nikitin M.A."/>
            <person name="Logacheva M.D."/>
            <person name="Penin A."/>
            <person name="Aleoshin V."/>
            <person name="Panchin Y.V."/>
        </authorList>
    </citation>
    <scope>NUCLEOTIDE SEQUENCE [LARGE SCALE GENOMIC DNA]</scope>
    <source>
        <strain evidence="7">Intl2013</strain>
        <tissue evidence="7">Whole animal</tissue>
    </source>
</reference>
<dbReference type="InterPro" id="IPR008952">
    <property type="entry name" value="Tetraspanin_EC2_sf"/>
</dbReference>
<dbReference type="Pfam" id="PF00335">
    <property type="entry name" value="Tetraspanin"/>
    <property type="match status" value="1"/>
</dbReference>
<dbReference type="OrthoDB" id="6279736at2759"/>
<dbReference type="CDD" id="cd03156">
    <property type="entry name" value="uroplakin_I_like_LEL"/>
    <property type="match status" value="1"/>
</dbReference>
<dbReference type="Gene3D" id="1.10.1450.10">
    <property type="entry name" value="Tetraspanin"/>
    <property type="match status" value="1"/>
</dbReference>
<accession>A0A177AVX0</accession>
<feature type="transmembrane region" description="Helical" evidence="6">
    <location>
        <begin position="246"/>
        <end position="268"/>
    </location>
</feature>
<dbReference type="GO" id="GO:0005886">
    <property type="term" value="C:plasma membrane"/>
    <property type="evidence" value="ECO:0007669"/>
    <property type="project" value="TreeGrafter"/>
</dbReference>
<comment type="caution">
    <text evidence="7">The sequence shown here is derived from an EMBL/GenBank/DDBJ whole genome shotgun (WGS) entry which is preliminary data.</text>
</comment>
<evidence type="ECO:0000256" key="5">
    <source>
        <dbReference type="ARBA" id="ARBA00023136"/>
    </source>
</evidence>
<sequence>MAEGKGIAVTVSQIIIIVINVLIGLIGLFALIMGILFVTNMSSMVMSNLLSEDQKANLIDSADSAGFDLNSMTKPLSIPLIIIGLILLITSLLGCCGICCKSKKLLFVYTIILSIVLLFQLILLLVVYFGALNSKMQSELTSTLTKYYTNSTSTTSFPTIVWNAVMIKFKCCGVHNYIDFESAEKFNKTIDTDAGTQKKNFPFVCCMHKKDLTCVTSKPDNTTSYANTGCWDKIYSNIQSYGYQGFGVAIAFLIIQFVIILICIYFMCRD</sequence>
<name>A0A177AVX0_9BILA</name>
<evidence type="ECO:0000256" key="1">
    <source>
        <dbReference type="ARBA" id="ARBA00004141"/>
    </source>
</evidence>
<comment type="subcellular location">
    <subcellularLocation>
        <location evidence="1 6">Membrane</location>
        <topology evidence="1 6">Multi-pass membrane protein</topology>
    </subcellularLocation>
</comment>
<keyword evidence="5 6" id="KW-0472">Membrane</keyword>
<evidence type="ECO:0000256" key="2">
    <source>
        <dbReference type="ARBA" id="ARBA00006840"/>
    </source>
</evidence>
<dbReference type="AlphaFoldDB" id="A0A177AVX0"/>
<dbReference type="PANTHER" id="PTHR19282:SF515">
    <property type="entry name" value="TETRASPANIN"/>
    <property type="match status" value="1"/>
</dbReference>
<keyword evidence="8" id="KW-1185">Reference proteome</keyword>